<evidence type="ECO:0000256" key="4">
    <source>
        <dbReference type="SAM" id="Phobius"/>
    </source>
</evidence>
<keyword evidence="1 4" id="KW-0812">Transmembrane</keyword>
<sequence length="406" mass="42690">MTNTTTPRTPLLGFLLLMILVGINLRPALSSLAPVLARIQADTGLSPTSIGALTTLPVVCLGLFAPLAPWLAKRVGAERALSLALVLLALALSLRASTPTWLLFLGTLLAGGAIGIAGSLLPALVKRELPQGADLMTGVYTMALCLGGAMGAGLSIPLADALGSWRLALGSWALIAVMALVVWRWRMPHPWPDRQAASTPAPKARLLKSALAWQVTLLMGSMSSLAYIVFGWLPVLLQRRGLSEQEAGWLLAISVMFQLVSAIGAPWLARLGRDQRPALLLMLAANGAGMMLLLLGPVEYRWPGVVLLGLGQGGCFSMALTLVVLRSGDSRLAGKLSGMAQGIGYCLAALGPLGIGILLDRGATLPQVCLMLGAILMLAVIFALFAGRNRRLEFDGDGQLVTKHRP</sequence>
<feature type="transmembrane region" description="Helical" evidence="4">
    <location>
        <begin position="48"/>
        <end position="68"/>
    </location>
</feature>
<dbReference type="SUPFAM" id="SSF103473">
    <property type="entry name" value="MFS general substrate transporter"/>
    <property type="match status" value="1"/>
</dbReference>
<dbReference type="Gene3D" id="1.20.1250.20">
    <property type="entry name" value="MFS general substrate transporter like domains"/>
    <property type="match status" value="1"/>
</dbReference>
<gene>
    <name evidence="6" type="ORF">BCL93_10595</name>
</gene>
<dbReference type="PROSITE" id="PS50850">
    <property type="entry name" value="MFS"/>
    <property type="match status" value="1"/>
</dbReference>
<feature type="transmembrane region" description="Helical" evidence="4">
    <location>
        <begin position="211"/>
        <end position="235"/>
    </location>
</feature>
<evidence type="ECO:0000313" key="7">
    <source>
        <dbReference type="Proteomes" id="UP000249700"/>
    </source>
</evidence>
<dbReference type="Proteomes" id="UP000249700">
    <property type="component" value="Unassembled WGS sequence"/>
</dbReference>
<feature type="transmembrane region" description="Helical" evidence="4">
    <location>
        <begin position="165"/>
        <end position="185"/>
    </location>
</feature>
<dbReference type="InterPro" id="IPR020846">
    <property type="entry name" value="MFS_dom"/>
</dbReference>
<feature type="transmembrane region" description="Helical" evidence="4">
    <location>
        <begin position="304"/>
        <end position="325"/>
    </location>
</feature>
<dbReference type="InterPro" id="IPR052524">
    <property type="entry name" value="MFS_Cyanate_Porter"/>
</dbReference>
<evidence type="ECO:0000256" key="2">
    <source>
        <dbReference type="ARBA" id="ARBA00022989"/>
    </source>
</evidence>
<dbReference type="InterPro" id="IPR011701">
    <property type="entry name" value="MFS"/>
</dbReference>
<feature type="domain" description="Major facilitator superfamily (MFS) profile" evidence="5">
    <location>
        <begin position="10"/>
        <end position="391"/>
    </location>
</feature>
<dbReference type="EMBL" id="QLSX01000005">
    <property type="protein sequence ID" value="RAR61498.1"/>
    <property type="molecule type" value="Genomic_DNA"/>
</dbReference>
<evidence type="ECO:0000313" key="6">
    <source>
        <dbReference type="EMBL" id="RAR61498.1"/>
    </source>
</evidence>
<feature type="transmembrane region" description="Helical" evidence="4">
    <location>
        <begin position="80"/>
        <end position="96"/>
    </location>
</feature>
<accession>A0A328XQS7</accession>
<proteinExistence type="predicted"/>
<keyword evidence="2 4" id="KW-1133">Transmembrane helix</keyword>
<feature type="transmembrane region" description="Helical" evidence="4">
    <location>
        <begin position="102"/>
        <end position="125"/>
    </location>
</feature>
<keyword evidence="3 4" id="KW-0472">Membrane</keyword>
<dbReference type="InterPro" id="IPR036259">
    <property type="entry name" value="MFS_trans_sf"/>
</dbReference>
<dbReference type="AlphaFoldDB" id="A0A328XQS7"/>
<feature type="transmembrane region" description="Helical" evidence="4">
    <location>
        <begin position="337"/>
        <end position="359"/>
    </location>
</feature>
<name>A0A328XQS7_9GAMM</name>
<dbReference type="PANTHER" id="PTHR23523:SF2">
    <property type="entry name" value="2-NITROIMIDAZOLE TRANSPORTER"/>
    <property type="match status" value="1"/>
</dbReference>
<evidence type="ECO:0000259" key="5">
    <source>
        <dbReference type="PROSITE" id="PS50850"/>
    </source>
</evidence>
<organism evidence="6 7">
    <name type="scientific">Onishia taeanensis</name>
    <dbReference type="NCBI Taxonomy" id="284577"/>
    <lineage>
        <taxon>Bacteria</taxon>
        <taxon>Pseudomonadati</taxon>
        <taxon>Pseudomonadota</taxon>
        <taxon>Gammaproteobacteria</taxon>
        <taxon>Oceanospirillales</taxon>
        <taxon>Halomonadaceae</taxon>
        <taxon>Onishia</taxon>
    </lineage>
</organism>
<evidence type="ECO:0000256" key="1">
    <source>
        <dbReference type="ARBA" id="ARBA00022692"/>
    </source>
</evidence>
<feature type="transmembrane region" description="Helical" evidence="4">
    <location>
        <begin position="247"/>
        <end position="269"/>
    </location>
</feature>
<feature type="transmembrane region" description="Helical" evidence="4">
    <location>
        <begin position="137"/>
        <end position="159"/>
    </location>
</feature>
<comment type="caution">
    <text evidence="6">The sequence shown here is derived from an EMBL/GenBank/DDBJ whole genome shotgun (WGS) entry which is preliminary data.</text>
</comment>
<feature type="transmembrane region" description="Helical" evidence="4">
    <location>
        <begin position="278"/>
        <end position="298"/>
    </location>
</feature>
<dbReference type="Pfam" id="PF07690">
    <property type="entry name" value="MFS_1"/>
    <property type="match status" value="1"/>
</dbReference>
<dbReference type="RefSeq" id="WP_258396171.1">
    <property type="nucleotide sequence ID" value="NZ_QLSX01000005.1"/>
</dbReference>
<reference evidence="6 7" key="1">
    <citation type="submission" date="2018-06" db="EMBL/GenBank/DDBJ databases">
        <title>Comparative analysis of microorganisms from saline springs in Andes Mountain Range, Colombia.</title>
        <authorList>
            <person name="Rubin E."/>
        </authorList>
    </citation>
    <scope>NUCLEOTIDE SEQUENCE [LARGE SCALE GENOMIC DNA]</scope>
    <source>
        <strain evidence="6 7">USBA-857</strain>
    </source>
</reference>
<feature type="transmembrane region" description="Helical" evidence="4">
    <location>
        <begin position="365"/>
        <end position="386"/>
    </location>
</feature>
<dbReference type="PANTHER" id="PTHR23523">
    <property type="match status" value="1"/>
</dbReference>
<dbReference type="GO" id="GO:0022857">
    <property type="term" value="F:transmembrane transporter activity"/>
    <property type="evidence" value="ECO:0007669"/>
    <property type="project" value="InterPro"/>
</dbReference>
<protein>
    <submittedName>
        <fullName evidence="6">CP family cyanate transporter-like MFS transporter</fullName>
    </submittedName>
</protein>
<evidence type="ECO:0000256" key="3">
    <source>
        <dbReference type="ARBA" id="ARBA00023136"/>
    </source>
</evidence>